<dbReference type="Pfam" id="PF00271">
    <property type="entry name" value="Helicase_C"/>
    <property type="match status" value="1"/>
</dbReference>
<dbReference type="EMBL" id="JACAZI010000033">
    <property type="protein sequence ID" value="KAF7330468.1"/>
    <property type="molecule type" value="Genomic_DNA"/>
</dbReference>
<keyword evidence="5 8" id="KW-0067">ATP-binding</keyword>
<keyword evidence="9" id="KW-1185">Reference proteome</keyword>
<evidence type="ECO:0000259" key="7">
    <source>
        <dbReference type="SMART" id="SM01178"/>
    </source>
</evidence>
<keyword evidence="5 8" id="KW-0347">Helicase</keyword>
<keyword evidence="3" id="KW-0698">rRNA processing</keyword>
<gene>
    <name evidence="8" type="ORF">MVEN_02486000</name>
</gene>
<evidence type="ECO:0000313" key="8">
    <source>
        <dbReference type="EMBL" id="KAF7330468.1"/>
    </source>
</evidence>
<dbReference type="InterPro" id="IPR001650">
    <property type="entry name" value="Helicase_C-like"/>
</dbReference>
<dbReference type="InterPro" id="IPR025313">
    <property type="entry name" value="SPB4-like_CTE"/>
</dbReference>
<dbReference type="AlphaFoldDB" id="A0A8H6WXF6"/>
<dbReference type="SUPFAM" id="SSF52540">
    <property type="entry name" value="P-loop containing nucleoside triphosphate hydrolases"/>
    <property type="match status" value="1"/>
</dbReference>
<feature type="region of interest" description="Disordered" evidence="6">
    <location>
        <begin position="226"/>
        <end position="277"/>
    </location>
</feature>
<dbReference type="GO" id="GO:0006364">
    <property type="term" value="P:rRNA processing"/>
    <property type="evidence" value="ECO:0007669"/>
    <property type="project" value="UniProtKB-KW"/>
</dbReference>
<proteinExistence type="predicted"/>
<dbReference type="OrthoDB" id="422663at2759"/>
<feature type="compositionally biased region" description="Low complexity" evidence="6">
    <location>
        <begin position="252"/>
        <end position="261"/>
    </location>
</feature>
<dbReference type="Pfam" id="PF13959">
    <property type="entry name" value="CTE_SPB4"/>
    <property type="match status" value="1"/>
</dbReference>
<evidence type="ECO:0000313" key="9">
    <source>
        <dbReference type="Proteomes" id="UP000620124"/>
    </source>
</evidence>
<evidence type="ECO:0000256" key="6">
    <source>
        <dbReference type="SAM" id="MobiDB-lite"/>
    </source>
</evidence>
<dbReference type="Gene3D" id="3.40.50.300">
    <property type="entry name" value="P-loop containing nucleotide triphosphate hydrolases"/>
    <property type="match status" value="1"/>
</dbReference>
<dbReference type="Proteomes" id="UP000620124">
    <property type="component" value="Unassembled WGS sequence"/>
</dbReference>
<name>A0A8H6WXF6_9AGAR</name>
<evidence type="ECO:0000256" key="5">
    <source>
        <dbReference type="ARBA" id="ARBA00022806"/>
    </source>
</evidence>
<protein>
    <submittedName>
        <fullName evidence="8">RNA helicase</fullName>
    </submittedName>
</protein>
<comment type="subcellular location">
    <subcellularLocation>
        <location evidence="1">Nucleus</location>
        <location evidence="1">Nucleolus</location>
    </subcellularLocation>
</comment>
<evidence type="ECO:0000256" key="4">
    <source>
        <dbReference type="ARBA" id="ARBA00022801"/>
    </source>
</evidence>
<evidence type="ECO:0000256" key="3">
    <source>
        <dbReference type="ARBA" id="ARBA00022552"/>
    </source>
</evidence>
<accession>A0A8H6WXF6</accession>
<keyword evidence="2" id="KW-0690">Ribosome biogenesis</keyword>
<keyword evidence="5 8" id="KW-0547">Nucleotide-binding</keyword>
<evidence type="ECO:0000256" key="2">
    <source>
        <dbReference type="ARBA" id="ARBA00022517"/>
    </source>
</evidence>
<dbReference type="GO" id="GO:0004386">
    <property type="term" value="F:helicase activity"/>
    <property type="evidence" value="ECO:0007669"/>
    <property type="project" value="UniProtKB-KW"/>
</dbReference>
<dbReference type="GO" id="GO:0016787">
    <property type="term" value="F:hydrolase activity"/>
    <property type="evidence" value="ECO:0007669"/>
    <property type="project" value="UniProtKB-KW"/>
</dbReference>
<sequence>MSPRLPMQIKTPTTMPLSEKVEVKSFLLHVSQRGFSGASSKGEGPAPSSSSVLLCTSVASRGLDLPLVRAVVQYDFPIEGGTTEYNMVSPSKSEWVKGFEGKMGGDEAAGDKDWNITLAGVSIDNVLRSGFGGKGSEYEAHVMEVQLAFERWMLRKKEVRDFHPSSCKSTKTQATDAEVGIARKAYLSHMRAYATHPSNEKHIFHICLGHMAKSFALCDASKTVCTAGGGEGRSGRPPPRKEKERERKPKKAAGADGVDVASAMKKRTREWEVDHSGEAERRMQVVNIKKVVEANNPVRPVLRQCKLPTSPTSAWNMHAHALSLSPALSHSTSTRTLPTSTHRPVPILCTTSKHIPPQERALALRGSQRSALSAHSLSHE</sequence>
<evidence type="ECO:0000256" key="1">
    <source>
        <dbReference type="ARBA" id="ARBA00004604"/>
    </source>
</evidence>
<feature type="domain" description="ATP-dependent rRNA helicase SPB4-like C-terminal extension" evidence="7">
    <location>
        <begin position="144"/>
        <end position="225"/>
    </location>
</feature>
<dbReference type="SMART" id="SM01178">
    <property type="entry name" value="DUF4217"/>
    <property type="match status" value="1"/>
</dbReference>
<comment type="caution">
    <text evidence="8">The sequence shown here is derived from an EMBL/GenBank/DDBJ whole genome shotgun (WGS) entry which is preliminary data.</text>
</comment>
<dbReference type="InterPro" id="IPR027417">
    <property type="entry name" value="P-loop_NTPase"/>
</dbReference>
<reference evidence="8" key="1">
    <citation type="submission" date="2020-05" db="EMBL/GenBank/DDBJ databases">
        <title>Mycena genomes resolve the evolution of fungal bioluminescence.</title>
        <authorList>
            <person name="Tsai I.J."/>
        </authorList>
    </citation>
    <scope>NUCLEOTIDE SEQUENCE</scope>
    <source>
        <strain evidence="8">CCC161011</strain>
    </source>
</reference>
<dbReference type="GO" id="GO:0005730">
    <property type="term" value="C:nucleolus"/>
    <property type="evidence" value="ECO:0007669"/>
    <property type="project" value="UniProtKB-SubCell"/>
</dbReference>
<keyword evidence="4" id="KW-0378">Hydrolase</keyword>
<organism evidence="8 9">
    <name type="scientific">Mycena venus</name>
    <dbReference type="NCBI Taxonomy" id="2733690"/>
    <lineage>
        <taxon>Eukaryota</taxon>
        <taxon>Fungi</taxon>
        <taxon>Dikarya</taxon>
        <taxon>Basidiomycota</taxon>
        <taxon>Agaricomycotina</taxon>
        <taxon>Agaricomycetes</taxon>
        <taxon>Agaricomycetidae</taxon>
        <taxon>Agaricales</taxon>
        <taxon>Marasmiineae</taxon>
        <taxon>Mycenaceae</taxon>
        <taxon>Mycena</taxon>
    </lineage>
</organism>